<dbReference type="Pfam" id="PF07703">
    <property type="entry name" value="A2M_BRD"/>
    <property type="match status" value="1"/>
</dbReference>
<dbReference type="SMART" id="SM01359">
    <property type="entry name" value="A2M_N_2"/>
    <property type="match status" value="1"/>
</dbReference>
<dbReference type="Pfam" id="PF17972">
    <property type="entry name" value="bMG5"/>
    <property type="match status" value="1"/>
</dbReference>
<dbReference type="InterPro" id="IPR008930">
    <property type="entry name" value="Terpenoid_cyclase/PrenylTrfase"/>
</dbReference>
<dbReference type="InterPro" id="IPR041203">
    <property type="entry name" value="Bact_A2M_MG5"/>
</dbReference>
<evidence type="ECO:0000256" key="3">
    <source>
        <dbReference type="SAM" id="MobiDB-lite"/>
    </source>
</evidence>
<feature type="region of interest" description="Disordered" evidence="3">
    <location>
        <begin position="1793"/>
        <end position="1812"/>
    </location>
</feature>
<dbReference type="Gene3D" id="2.60.40.1930">
    <property type="match status" value="1"/>
</dbReference>
<feature type="compositionally biased region" description="Acidic residues" evidence="3">
    <location>
        <begin position="1793"/>
        <end position="1804"/>
    </location>
</feature>
<dbReference type="Pfam" id="PF07678">
    <property type="entry name" value="TED_complement"/>
    <property type="match status" value="1"/>
</dbReference>
<evidence type="ECO:0008006" key="8">
    <source>
        <dbReference type="Google" id="ProtNLM"/>
    </source>
</evidence>
<protein>
    <recommendedName>
        <fullName evidence="8">Alpha-2-macroglobulin domain-containing protein</fullName>
    </recommendedName>
</protein>
<organism evidence="6 7">
    <name type="scientific">Sporocytophaga myxococcoides</name>
    <dbReference type="NCBI Taxonomy" id="153721"/>
    <lineage>
        <taxon>Bacteria</taxon>
        <taxon>Pseudomonadati</taxon>
        <taxon>Bacteroidota</taxon>
        <taxon>Cytophagia</taxon>
        <taxon>Cytophagales</taxon>
        <taxon>Cytophagaceae</taxon>
        <taxon>Sporocytophaga</taxon>
    </lineage>
</organism>
<proteinExistence type="inferred from homology"/>
<dbReference type="SMART" id="SM01419">
    <property type="entry name" value="Thiol-ester_cl"/>
    <property type="match status" value="1"/>
</dbReference>
<dbReference type="Gene3D" id="2.60.40.3710">
    <property type="match status" value="1"/>
</dbReference>
<dbReference type="InterPro" id="IPR002890">
    <property type="entry name" value="MG2"/>
</dbReference>
<evidence type="ECO:0000259" key="5">
    <source>
        <dbReference type="SMART" id="SM01360"/>
    </source>
</evidence>
<reference evidence="6 7" key="1">
    <citation type="submission" date="2014-09" db="EMBL/GenBank/DDBJ databases">
        <title>Sporocytophaga myxococcoides PG-01 genome sequencing.</title>
        <authorList>
            <person name="Liu L."/>
            <person name="Gao P.J."/>
            <person name="Chen G.J."/>
            <person name="Wang L.S."/>
        </authorList>
    </citation>
    <scope>NUCLEOTIDE SEQUENCE [LARGE SCALE GENOMIC DNA]</scope>
    <source>
        <strain evidence="6 7">PG-01</strain>
    </source>
</reference>
<evidence type="ECO:0000259" key="4">
    <source>
        <dbReference type="SMART" id="SM01359"/>
    </source>
</evidence>
<dbReference type="Proteomes" id="UP000030185">
    <property type="component" value="Unassembled WGS sequence"/>
</dbReference>
<dbReference type="Pfam" id="PF01835">
    <property type="entry name" value="MG2"/>
    <property type="match status" value="1"/>
</dbReference>
<dbReference type="InterPro" id="IPR047565">
    <property type="entry name" value="Alpha-macroglob_thiol-ester_cl"/>
</dbReference>
<comment type="similarity">
    <text evidence="1">Belongs to the protease inhibitor I39 (alpha-2-macroglobulin) family. Bacterial alpha-2-macroglobulin subfamily.</text>
</comment>
<sequence length="1887" mass="210568">MSSVLAIAAIGGGVYWYASKNKAKGEYKFNPAFKAYVSSFTGGIISRESPIRVSFISEIVKQEEINTPLQSDLFRFSPSIKGTTKWIDKSTIEFVPEEPLNPGQSFEAKFEIGEVIQMPEDLQTFEFAFQTIPQTFDVYVEGLRTYDVTNLASQKLLGILSTADVTDNATLEKVLTASQDGKALSISWTHENDRKTHRFQVEKIQRKEVAGTVVLTWNGAPIQSETKGTETIEIPAIGEFSITSARAVQGEEQYAEIQFSDPLDQNQDLQGLIQISDVPDFNIVKDENVLKLYPPVRQIGNKTITVNQGIKNIKGKALGKTQNLDINFEEIKPSVKLTGKGVILPSTDGLIFPFEAVSLKSVNVKIIKIFENNVTQFFQVNRYDGNSEIKRVGKVVLKKNISLNNTNPNDYGKWKRYALDISSLIKTEPGAIYQIKIGFDKKDIFYSCDASEQAVSEATGQTTLEVNDDDIIEENESSYWDYSEEYYYYDEEYDYSQRDNPCHNSYYGEYRSVTRNIFASDLGIIAKAGSSGNLVFVVTDLKTTKPVDGATVEVYDYQQQLISQDKTNGEGILTIDLKKKPFLVKVKKEEQIGYLKMDDQSALAVSNFDISGAKVQKGIKGFLYGERGVWRPGDSLFLTFILEDKLHNLPKNLPVNFELANPSGQVVKKLVSSNSVEGFYNFSTTTSPEDPTGNWTAIVKVGGATFNYPLKIETVMPNRLKINLDFGKDKITAGGSSMKGDLNVKWLHGAVARNLETDVTVQLAKGETKFNKYSDFIFDDPGKKYEGEPIEVFKGKIDQNGNASVNVHLDAGDNAPGMMTANFKVRVMEEGGASSIDRFSMPYYPFTSFTGIRVPEGDKSRNMLLTDTSHTIDIVSLDPNGNLVSGRNIQMELYKIEWRYWWEKGEENLSAYLDNNYKQALIRENVVTTNGKARWQFRVNYPEWGRFYIRAKDTKSGHSTGKIVFIDWPGWAGNSRERNQGGAALLSFSADKAKYNVGETVRLSIPGSSEGRALVSIESGAKVLQTQWLETKKGNNNFEFKVTEAMTPNIFVNVTLIQPHAQTLNDLPIRLYGIIPLTVENPQTILSPVITMKEELRPEEDFTVSIKEQNGKPMIYTLAVVDEGLLDLTRFKAPNPHDHFYAKEALGVNTWDMYDYVIGAYGERIDKILSIGGDGELKGSEGNKTNRFKPVVKFIGPFSLAPGGSATHTLKMPQYVGSVKAMVVAGNPDGAYGKAEKAVPVRKPLMVLATLPRVLGPEESVALPVNIFAMTKNVKNVNVTIKANNMFEPVAESSKSITFNQPGDEVVNFYLKAKPAAGKGSVSVTATSGNERAEYNVDIDIRNGNTEITKVYENVLSSNASWNSDFTPFGLAGTNKATLEISVIPPINLGKRLRHLVHYPYGCLEQTTSSVFPQLYVLELMQPTEELKKMVEKNVKAGIQRLKLFQLPDGGMTYWPGQNYYDPWATNYAGHFIVEAEKKGYALPQGFLNNWKKSQKKEARNWNYGAYNDDLTQAYRLYTLALAGDPEIGAMNRLRESKSLSSPAKWRLAAAYHLAGQTEVAKNLVSTASLTIKDYREMDNTYGSTLRDKAMILEVLSILNMKTQAAPLAKEISAALSSEKWLSTQESSYCLMAITKFANVSTPGTKVSFAYSVNNGKQINAMSDMKISEVDLKPNVNPFSLQVKNTSNGVAYARVLLTGTPKPGMEEAAENNLEISVRYLSKDGVEIDVYKLEQGTDFIAEVSIANPGLRGDYKQMALKQIFASGWEINNSRLDNFTEKTKAEKKKRRYYYYEDEDPENEEEEETTSKGLPLADAPTYRDFRDDRVYTFFDIKANEKKTFRVMLNAAYLGKFYLPATYAEAMYDGSINATVPGKWVEVFKAGEISLK</sequence>
<dbReference type="Pfam" id="PF17962">
    <property type="entry name" value="bMG6"/>
    <property type="match status" value="1"/>
</dbReference>
<dbReference type="SMART" id="SM01360">
    <property type="entry name" value="A2M"/>
    <property type="match status" value="1"/>
</dbReference>
<dbReference type="GO" id="GO:0004866">
    <property type="term" value="F:endopeptidase inhibitor activity"/>
    <property type="evidence" value="ECO:0007669"/>
    <property type="project" value="InterPro"/>
</dbReference>
<dbReference type="GO" id="GO:0005615">
    <property type="term" value="C:extracellular space"/>
    <property type="evidence" value="ECO:0007669"/>
    <property type="project" value="InterPro"/>
</dbReference>
<dbReference type="InterPro" id="IPR041246">
    <property type="entry name" value="Bact_MG10"/>
</dbReference>
<comment type="caution">
    <text evidence="6">The sequence shown here is derived from an EMBL/GenBank/DDBJ whole genome shotgun (WGS) entry which is preliminary data.</text>
</comment>
<gene>
    <name evidence="6" type="ORF">MYP_924</name>
</gene>
<dbReference type="EMBL" id="BBLT01000002">
    <property type="protein sequence ID" value="GAL83697.1"/>
    <property type="molecule type" value="Genomic_DNA"/>
</dbReference>
<dbReference type="STRING" id="153721.MYP_924"/>
<keyword evidence="2" id="KW-0732">Signal</keyword>
<dbReference type="PANTHER" id="PTHR40094:SF1">
    <property type="entry name" value="UBIQUITIN DOMAIN-CONTAINING PROTEIN"/>
    <property type="match status" value="1"/>
</dbReference>
<dbReference type="InterPro" id="IPR051802">
    <property type="entry name" value="YfhM-like"/>
</dbReference>
<dbReference type="InterPro" id="IPR041462">
    <property type="entry name" value="Bact_A2M_MG6"/>
</dbReference>
<dbReference type="Pfam" id="PF17973">
    <property type="entry name" value="bMG10"/>
    <property type="match status" value="1"/>
</dbReference>
<dbReference type="Pfam" id="PF11974">
    <property type="entry name" value="bMG3"/>
    <property type="match status" value="1"/>
</dbReference>
<evidence type="ECO:0000256" key="2">
    <source>
        <dbReference type="ARBA" id="ARBA00022729"/>
    </source>
</evidence>
<dbReference type="InterPro" id="IPR001599">
    <property type="entry name" value="Macroglobln_a2"/>
</dbReference>
<dbReference type="Pfam" id="PF00207">
    <property type="entry name" value="A2M"/>
    <property type="match status" value="1"/>
</dbReference>
<evidence type="ECO:0000313" key="6">
    <source>
        <dbReference type="EMBL" id="GAL83697.1"/>
    </source>
</evidence>
<dbReference type="InterPro" id="IPR011625">
    <property type="entry name" value="A2M_N_BRD"/>
</dbReference>
<evidence type="ECO:0000313" key="7">
    <source>
        <dbReference type="Proteomes" id="UP000030185"/>
    </source>
</evidence>
<name>A0A098LB66_9BACT</name>
<dbReference type="Gene3D" id="1.50.10.20">
    <property type="match status" value="1"/>
</dbReference>
<dbReference type="InterPro" id="IPR021868">
    <property type="entry name" value="Alpha_2_Macroglob_MG3"/>
</dbReference>
<evidence type="ECO:0000256" key="1">
    <source>
        <dbReference type="ARBA" id="ARBA00010556"/>
    </source>
</evidence>
<dbReference type="PANTHER" id="PTHR40094">
    <property type="entry name" value="ALPHA-2-MACROGLOBULIN HOMOLOG"/>
    <property type="match status" value="1"/>
</dbReference>
<feature type="domain" description="Alpha-2-macroglobulin bait region" evidence="4">
    <location>
        <begin position="986"/>
        <end position="1128"/>
    </location>
</feature>
<feature type="domain" description="Alpha-2-macroglobulin" evidence="5">
    <location>
        <begin position="1191"/>
        <end position="1281"/>
    </location>
</feature>
<keyword evidence="7" id="KW-1185">Reference proteome</keyword>
<dbReference type="eggNOG" id="COG2373">
    <property type="taxonomic scope" value="Bacteria"/>
</dbReference>
<dbReference type="SUPFAM" id="SSF48239">
    <property type="entry name" value="Terpenoid cyclases/Protein prenyltransferases"/>
    <property type="match status" value="1"/>
</dbReference>
<accession>A0A098LB66</accession>
<dbReference type="CDD" id="cd02891">
    <property type="entry name" value="A2M_like"/>
    <property type="match status" value="1"/>
</dbReference>
<dbReference type="InterPro" id="IPR011626">
    <property type="entry name" value="Alpha-macroglobulin_TED"/>
</dbReference>